<dbReference type="GO" id="GO:0016787">
    <property type="term" value="F:hydrolase activity"/>
    <property type="evidence" value="ECO:0007669"/>
    <property type="project" value="UniProtKB-KW"/>
</dbReference>
<evidence type="ECO:0000256" key="1">
    <source>
        <dbReference type="ARBA" id="ARBA00022801"/>
    </source>
</evidence>
<name>A0A2X2USQ3_9FIRM</name>
<dbReference type="InterPro" id="IPR021229">
    <property type="entry name" value="DUF2800"/>
</dbReference>
<gene>
    <name evidence="3" type="ORF">NCTC11224_05691</name>
</gene>
<feature type="region of interest" description="Disordered" evidence="2">
    <location>
        <begin position="354"/>
        <end position="374"/>
    </location>
</feature>
<organism evidence="3 4">
    <name type="scientific">Enterocloster clostridioformis</name>
    <dbReference type="NCBI Taxonomy" id="1531"/>
    <lineage>
        <taxon>Bacteria</taxon>
        <taxon>Bacillati</taxon>
        <taxon>Bacillota</taxon>
        <taxon>Clostridia</taxon>
        <taxon>Lachnospirales</taxon>
        <taxon>Lachnospiraceae</taxon>
        <taxon>Enterocloster</taxon>
    </lineage>
</organism>
<dbReference type="InterPro" id="IPR011604">
    <property type="entry name" value="PDDEXK-like_dom_sf"/>
</dbReference>
<evidence type="ECO:0000313" key="3">
    <source>
        <dbReference type="EMBL" id="SQB16631.1"/>
    </source>
</evidence>
<accession>A0A2X2USQ3</accession>
<dbReference type="Gene3D" id="3.90.320.10">
    <property type="match status" value="1"/>
</dbReference>
<evidence type="ECO:0000256" key="2">
    <source>
        <dbReference type="SAM" id="MobiDB-lite"/>
    </source>
</evidence>
<dbReference type="AlphaFoldDB" id="A0A2X2USQ3"/>
<reference evidence="3 4" key="1">
    <citation type="submission" date="2018-06" db="EMBL/GenBank/DDBJ databases">
        <authorList>
            <consortium name="Pathogen Informatics"/>
            <person name="Doyle S."/>
        </authorList>
    </citation>
    <scope>NUCLEOTIDE SEQUENCE [LARGE SCALE GENOMIC DNA]</scope>
    <source>
        <strain evidence="3 4">NCTC11224</strain>
    </source>
</reference>
<keyword evidence="1" id="KW-0378">Hydrolase</keyword>
<evidence type="ECO:0000313" key="4">
    <source>
        <dbReference type="Proteomes" id="UP000251853"/>
    </source>
</evidence>
<proteinExistence type="predicted"/>
<protein>
    <submittedName>
        <fullName evidence="3">Phage-like protein</fullName>
    </submittedName>
</protein>
<dbReference type="RefSeq" id="WP_112483459.1">
    <property type="nucleotide sequence ID" value="NZ_JAIWZC010000001.1"/>
</dbReference>
<dbReference type="Pfam" id="PF10926">
    <property type="entry name" value="DUF2800"/>
    <property type="match status" value="1"/>
</dbReference>
<keyword evidence="4" id="KW-1185">Reference proteome</keyword>
<sequence length="374" mass="42159">MSAHSEKGPSSSERWINCTPSAKLCADMPDVSTSFAQEGTDAHEVCEYELKKALGQKMACPVENLTYYNPEMQECADGYRDYVMELVEEARQRTKDVVVLVEQKIQYERFVKGGFGTADCIIIADGVLNVVDFKYGLGVEVSAIGNTQMRIYALGALEIFDPLYDIDTVQMTIYQPRKANISVDSISRDDLYDWAEHVLKPAALEADEGNGEFHAGHWCRFCKARHICRERAKKNLELAAYEFAAPPLLSDEEIVEILEKVDGLLRWANDVKEYALQEAVAGKKWDGYKLVEGRSIRKYTSEKSVAEAAVAAGYDPYEKRVLGVTEMQKMMGKKKFEEILGAMVIKPQGKPVLVSRDDKRPEMNTINDDFKEEN</sequence>
<dbReference type="Proteomes" id="UP000251853">
    <property type="component" value="Unassembled WGS sequence"/>
</dbReference>
<dbReference type="EMBL" id="UAVW01000021">
    <property type="protein sequence ID" value="SQB16631.1"/>
    <property type="molecule type" value="Genomic_DNA"/>
</dbReference>